<dbReference type="Proteomes" id="UP000176329">
    <property type="component" value="Unassembled WGS sequence"/>
</dbReference>
<comment type="caution">
    <text evidence="2">The sequence shown here is derived from an EMBL/GenBank/DDBJ whole genome shotgun (WGS) entry which is preliminary data.</text>
</comment>
<dbReference type="InterPro" id="IPR001075">
    <property type="entry name" value="NIF_FeS_clus_asmbl_NifU_C"/>
</dbReference>
<dbReference type="SUPFAM" id="SSF117916">
    <property type="entry name" value="Fe-S cluster assembly (FSCA) domain-like"/>
    <property type="match status" value="1"/>
</dbReference>
<accession>A0A1F6LRJ6</accession>
<reference evidence="2 3" key="1">
    <citation type="journal article" date="2016" name="Nat. Commun.">
        <title>Thousands of microbial genomes shed light on interconnected biogeochemical processes in an aquifer system.</title>
        <authorList>
            <person name="Anantharaman K."/>
            <person name="Brown C.T."/>
            <person name="Hug L.A."/>
            <person name="Sharon I."/>
            <person name="Castelle C.J."/>
            <person name="Probst A.J."/>
            <person name="Thomas B.C."/>
            <person name="Singh A."/>
            <person name="Wilkins M.J."/>
            <person name="Karaoz U."/>
            <person name="Brodie E.L."/>
            <person name="Williams K.H."/>
            <person name="Hubbard S.S."/>
            <person name="Banfield J.F."/>
        </authorList>
    </citation>
    <scope>NUCLEOTIDE SEQUENCE [LARGE SCALE GENOMIC DNA]</scope>
</reference>
<protein>
    <recommendedName>
        <fullName evidence="1">NIF system FeS cluster assembly NifU C-terminal domain-containing protein</fullName>
    </recommendedName>
</protein>
<dbReference type="GO" id="GO:0016226">
    <property type="term" value="P:iron-sulfur cluster assembly"/>
    <property type="evidence" value="ECO:0007669"/>
    <property type="project" value="InterPro"/>
</dbReference>
<dbReference type="GO" id="GO:0005506">
    <property type="term" value="F:iron ion binding"/>
    <property type="evidence" value="ECO:0007669"/>
    <property type="project" value="InterPro"/>
</dbReference>
<feature type="domain" description="NIF system FeS cluster assembly NifU C-terminal" evidence="1">
    <location>
        <begin position="12"/>
        <end position="79"/>
    </location>
</feature>
<dbReference type="Gene3D" id="3.30.300.130">
    <property type="entry name" value="Fe-S cluster assembly (FSCA)"/>
    <property type="match status" value="1"/>
</dbReference>
<dbReference type="Pfam" id="PF01106">
    <property type="entry name" value="NifU"/>
    <property type="match status" value="1"/>
</dbReference>
<evidence type="ECO:0000313" key="3">
    <source>
        <dbReference type="Proteomes" id="UP000176329"/>
    </source>
</evidence>
<organism evidence="2 3">
    <name type="scientific">Candidatus Magasanikbacteria bacterium RIFCSPHIGHO2_01_FULL_50_8</name>
    <dbReference type="NCBI Taxonomy" id="1798674"/>
    <lineage>
        <taxon>Bacteria</taxon>
        <taxon>Candidatus Magasanikiibacteriota</taxon>
    </lineage>
</organism>
<dbReference type="InterPro" id="IPR034904">
    <property type="entry name" value="FSCA_dom_sf"/>
</dbReference>
<sequence>MSRSQAEIEADIKKALTERIAPMLAVHRGGAEMVSFDHETGILMIRFLGTCVGCPMSTLTLKAGVEQELLDAVPEIQEVRAEGVEEEDLEFIGEE</sequence>
<evidence type="ECO:0000259" key="1">
    <source>
        <dbReference type="Pfam" id="PF01106"/>
    </source>
</evidence>
<name>A0A1F6LRJ6_9BACT</name>
<dbReference type="EMBL" id="MFPV01000024">
    <property type="protein sequence ID" value="OGH62022.1"/>
    <property type="molecule type" value="Genomic_DNA"/>
</dbReference>
<dbReference type="GO" id="GO:0051536">
    <property type="term" value="F:iron-sulfur cluster binding"/>
    <property type="evidence" value="ECO:0007669"/>
    <property type="project" value="InterPro"/>
</dbReference>
<proteinExistence type="predicted"/>
<dbReference type="PANTHER" id="PTHR11178">
    <property type="entry name" value="IRON-SULFUR CLUSTER SCAFFOLD PROTEIN NFU-RELATED"/>
    <property type="match status" value="1"/>
</dbReference>
<evidence type="ECO:0000313" key="2">
    <source>
        <dbReference type="EMBL" id="OGH62022.1"/>
    </source>
</evidence>
<gene>
    <name evidence="2" type="ORF">A2848_03105</name>
</gene>
<dbReference type="AlphaFoldDB" id="A0A1F6LRJ6"/>